<proteinExistence type="predicted"/>
<protein>
    <submittedName>
        <fullName evidence="1">Uncharacterized protein</fullName>
    </submittedName>
</protein>
<gene>
    <name evidence="1" type="ORF">CPAV1605_634</name>
</gene>
<dbReference type="AlphaFoldDB" id="A0A5E8CJU7"/>
<name>A0A5E8CJU7_9ZZZZ</name>
<evidence type="ECO:0000313" key="1">
    <source>
        <dbReference type="EMBL" id="VVU94909.1"/>
    </source>
</evidence>
<accession>A0A5E8CJU7</accession>
<sequence>MSKTTTSMRSYYGSLARKISWNKLADSLKIANFPERFGTEMTLENKKRCINEFQATYKGSLKKNGLDGNQIKKSISYQLVTELCSAPDKMINKKSYPQRWDNLYMHALTKATNCNK</sequence>
<organism evidence="1">
    <name type="scientific">seawater metagenome</name>
    <dbReference type="NCBI Taxonomy" id="1561972"/>
    <lineage>
        <taxon>unclassified sequences</taxon>
        <taxon>metagenomes</taxon>
        <taxon>ecological metagenomes</taxon>
    </lineage>
</organism>
<dbReference type="EMBL" id="CABVLZ010000002">
    <property type="protein sequence ID" value="VVU94909.1"/>
    <property type="molecule type" value="Genomic_DNA"/>
</dbReference>
<reference evidence="1" key="1">
    <citation type="submission" date="2019-09" db="EMBL/GenBank/DDBJ databases">
        <authorList>
            <person name="Needham M D."/>
        </authorList>
    </citation>
    <scope>NUCLEOTIDE SEQUENCE</scope>
</reference>